<keyword evidence="1" id="KW-0472">Membrane</keyword>
<evidence type="ECO:0000313" key="3">
    <source>
        <dbReference type="Proteomes" id="UP000198990"/>
    </source>
</evidence>
<evidence type="ECO:0000313" key="2">
    <source>
        <dbReference type="EMBL" id="SEL96605.1"/>
    </source>
</evidence>
<accession>A0A1H7UIR1</accession>
<dbReference type="Proteomes" id="UP000198990">
    <property type="component" value="Unassembled WGS sequence"/>
</dbReference>
<dbReference type="EMBL" id="FNZN01000007">
    <property type="protein sequence ID" value="SEL96605.1"/>
    <property type="molecule type" value="Genomic_DNA"/>
</dbReference>
<feature type="transmembrane region" description="Helical" evidence="1">
    <location>
        <begin position="44"/>
        <end position="64"/>
    </location>
</feature>
<evidence type="ECO:0000256" key="1">
    <source>
        <dbReference type="SAM" id="Phobius"/>
    </source>
</evidence>
<protein>
    <submittedName>
        <fullName evidence="2">Uncharacterized protein</fullName>
    </submittedName>
</protein>
<keyword evidence="3" id="KW-1185">Reference proteome</keyword>
<proteinExistence type="predicted"/>
<feature type="transmembrane region" description="Helical" evidence="1">
    <location>
        <begin position="12"/>
        <end position="32"/>
    </location>
</feature>
<dbReference type="AlphaFoldDB" id="A0A1H7UIR1"/>
<sequence length="152" mass="17169">MELKNFIKSLKIMHLFLVAGLSIFTIWVILQINSFNTSTNGDNVYLYLVPVLALLGYFGSQMIFKKMTASIKLESQLTDKLKKYQSALHLKYALIEIPAFLGLFVYFNTGNALPVVISICLLAYLFVQKPNKENIVNSLPLTSEEKTLVQNS</sequence>
<gene>
    <name evidence="2" type="ORF">SAMN04488008_107128</name>
</gene>
<name>A0A1H7UIR1_9FLAO</name>
<feature type="transmembrane region" description="Helical" evidence="1">
    <location>
        <begin position="111"/>
        <end position="127"/>
    </location>
</feature>
<keyword evidence="1" id="KW-0812">Transmembrane</keyword>
<reference evidence="3" key="1">
    <citation type="submission" date="2016-10" db="EMBL/GenBank/DDBJ databases">
        <authorList>
            <person name="Varghese N."/>
            <person name="Submissions S."/>
        </authorList>
    </citation>
    <scope>NUCLEOTIDE SEQUENCE [LARGE SCALE GENOMIC DNA]</scope>
    <source>
        <strain evidence="3">DSM 16471</strain>
    </source>
</reference>
<keyword evidence="1" id="KW-1133">Transmembrane helix</keyword>
<organism evidence="2 3">
    <name type="scientific">Maribacter orientalis</name>
    <dbReference type="NCBI Taxonomy" id="228957"/>
    <lineage>
        <taxon>Bacteria</taxon>
        <taxon>Pseudomonadati</taxon>
        <taxon>Bacteroidota</taxon>
        <taxon>Flavobacteriia</taxon>
        <taxon>Flavobacteriales</taxon>
        <taxon>Flavobacteriaceae</taxon>
        <taxon>Maribacter</taxon>
    </lineage>
</organism>
<dbReference type="STRING" id="228957.SAMN04488008_107128"/>